<dbReference type="AlphaFoldDB" id="A0A1G6P0T2"/>
<protein>
    <recommendedName>
        <fullName evidence="4">Phage integrase family protein</fullName>
    </recommendedName>
</protein>
<organism evidence="2 3">
    <name type="scientific">Actinokineospora iranica</name>
    <dbReference type="NCBI Taxonomy" id="1271860"/>
    <lineage>
        <taxon>Bacteria</taxon>
        <taxon>Bacillati</taxon>
        <taxon>Actinomycetota</taxon>
        <taxon>Actinomycetes</taxon>
        <taxon>Pseudonocardiales</taxon>
        <taxon>Pseudonocardiaceae</taxon>
        <taxon>Actinokineospora</taxon>
    </lineage>
</organism>
<keyword evidence="1" id="KW-0233">DNA recombination</keyword>
<dbReference type="InterPro" id="IPR013762">
    <property type="entry name" value="Integrase-like_cat_sf"/>
</dbReference>
<accession>A0A1G6P0T2</accession>
<sequence>MLDSQRGHLRAGTFTSLQSLFRFAHRHRLVFTDPTRRLHVGRAPERTSLPMIDDQIVAVNRAVVTPMQRLVVALVVVHAARASTIRRLTLDDIDLSRRRLRINGAAQPMPELVHRLIREWLTERRCRWPHTLNRHVLISRDSAAGTAPVSDYYLSYYLAMQDVPLGRLRADRVLHEGLAVNADPLHLAAASGLSSQTAIDYAAVARDLMAKPIEDAPRAWITDSSSLSPVEASRCARRFTANSTRFAAS</sequence>
<dbReference type="SUPFAM" id="SSF56349">
    <property type="entry name" value="DNA breaking-rejoining enzymes"/>
    <property type="match status" value="1"/>
</dbReference>
<dbReference type="GO" id="GO:0015074">
    <property type="term" value="P:DNA integration"/>
    <property type="evidence" value="ECO:0007669"/>
    <property type="project" value="InterPro"/>
</dbReference>
<dbReference type="RefSeq" id="WP_091449745.1">
    <property type="nucleotide sequence ID" value="NZ_FMZZ01000004.1"/>
</dbReference>
<evidence type="ECO:0008006" key="4">
    <source>
        <dbReference type="Google" id="ProtNLM"/>
    </source>
</evidence>
<keyword evidence="3" id="KW-1185">Reference proteome</keyword>
<dbReference type="Gene3D" id="1.10.443.10">
    <property type="entry name" value="Intergrase catalytic core"/>
    <property type="match status" value="1"/>
</dbReference>
<evidence type="ECO:0000313" key="3">
    <source>
        <dbReference type="Proteomes" id="UP000199501"/>
    </source>
</evidence>
<gene>
    <name evidence="2" type="ORF">SAMN05216174_10451</name>
</gene>
<dbReference type="Proteomes" id="UP000199501">
    <property type="component" value="Unassembled WGS sequence"/>
</dbReference>
<proteinExistence type="predicted"/>
<name>A0A1G6P0T2_9PSEU</name>
<dbReference type="GO" id="GO:0003677">
    <property type="term" value="F:DNA binding"/>
    <property type="evidence" value="ECO:0007669"/>
    <property type="project" value="InterPro"/>
</dbReference>
<reference evidence="3" key="1">
    <citation type="submission" date="2016-10" db="EMBL/GenBank/DDBJ databases">
        <authorList>
            <person name="Varghese N."/>
            <person name="Submissions S."/>
        </authorList>
    </citation>
    <scope>NUCLEOTIDE SEQUENCE [LARGE SCALE GENOMIC DNA]</scope>
    <source>
        <strain evidence="3">IBRC-M 10403</strain>
    </source>
</reference>
<dbReference type="OrthoDB" id="3216692at2"/>
<dbReference type="GO" id="GO:0006310">
    <property type="term" value="P:DNA recombination"/>
    <property type="evidence" value="ECO:0007669"/>
    <property type="project" value="UniProtKB-KW"/>
</dbReference>
<dbReference type="EMBL" id="FMZZ01000004">
    <property type="protein sequence ID" value="SDC73608.1"/>
    <property type="molecule type" value="Genomic_DNA"/>
</dbReference>
<evidence type="ECO:0000313" key="2">
    <source>
        <dbReference type="EMBL" id="SDC73608.1"/>
    </source>
</evidence>
<dbReference type="InterPro" id="IPR011010">
    <property type="entry name" value="DNA_brk_join_enz"/>
</dbReference>
<evidence type="ECO:0000256" key="1">
    <source>
        <dbReference type="ARBA" id="ARBA00023172"/>
    </source>
</evidence>